<dbReference type="AlphaFoldDB" id="A0A0V0XDF6"/>
<dbReference type="EMBL" id="JYDU01000506">
    <property type="protein sequence ID" value="KRX86059.1"/>
    <property type="molecule type" value="Genomic_DNA"/>
</dbReference>
<reference evidence="1 2" key="1">
    <citation type="submission" date="2015-01" db="EMBL/GenBank/DDBJ databases">
        <title>Evolution of Trichinella species and genotypes.</title>
        <authorList>
            <person name="Korhonen P.K."/>
            <person name="Edoardo P."/>
            <person name="Giuseppe L.R."/>
            <person name="Gasser R.B."/>
        </authorList>
    </citation>
    <scope>NUCLEOTIDE SEQUENCE [LARGE SCALE GENOMIC DNA]</scope>
    <source>
        <strain evidence="1">ISS141</strain>
    </source>
</reference>
<evidence type="ECO:0000313" key="2">
    <source>
        <dbReference type="Proteomes" id="UP000054815"/>
    </source>
</evidence>
<dbReference type="Proteomes" id="UP000054815">
    <property type="component" value="Unassembled WGS sequence"/>
</dbReference>
<accession>A0A0V0XDF6</accession>
<comment type="caution">
    <text evidence="1">The sequence shown here is derived from an EMBL/GenBank/DDBJ whole genome shotgun (WGS) entry which is preliminary data.</text>
</comment>
<name>A0A0V0XDF6_TRIPS</name>
<proteinExistence type="predicted"/>
<gene>
    <name evidence="1" type="ORF">T4E_6837</name>
</gene>
<organism evidence="1 2">
    <name type="scientific">Trichinella pseudospiralis</name>
    <name type="common">Parasitic roundworm</name>
    <dbReference type="NCBI Taxonomy" id="6337"/>
    <lineage>
        <taxon>Eukaryota</taxon>
        <taxon>Metazoa</taxon>
        <taxon>Ecdysozoa</taxon>
        <taxon>Nematoda</taxon>
        <taxon>Enoplea</taxon>
        <taxon>Dorylaimia</taxon>
        <taxon>Trichinellida</taxon>
        <taxon>Trichinellidae</taxon>
        <taxon>Trichinella</taxon>
    </lineage>
</organism>
<sequence length="41" mass="4737">MNIRFILPNSCNSSGLTDLNVHRVVQAFRFEEAFFARCSFV</sequence>
<evidence type="ECO:0000313" key="1">
    <source>
        <dbReference type="EMBL" id="KRX86059.1"/>
    </source>
</evidence>
<protein>
    <submittedName>
        <fullName evidence="1">Uncharacterized protein</fullName>
    </submittedName>
</protein>